<dbReference type="AlphaFoldDB" id="A0A3B1B373"/>
<dbReference type="Gene3D" id="3.90.550.10">
    <property type="entry name" value="Spore Coat Polysaccharide Biosynthesis Protein SpsA, Chain A"/>
    <property type="match status" value="1"/>
</dbReference>
<reference evidence="11" key="1">
    <citation type="submission" date="2018-06" db="EMBL/GenBank/DDBJ databases">
        <authorList>
            <person name="Zhirakovskaya E."/>
        </authorList>
    </citation>
    <scope>NUCLEOTIDE SEQUENCE</scope>
</reference>
<evidence type="ECO:0000256" key="2">
    <source>
        <dbReference type="ARBA" id="ARBA00012387"/>
    </source>
</evidence>
<dbReference type="InterPro" id="IPR014710">
    <property type="entry name" value="RmlC-like_jellyroll"/>
</dbReference>
<dbReference type="GO" id="GO:0004475">
    <property type="term" value="F:mannose-1-phosphate guanylyltransferase (GTP) activity"/>
    <property type="evidence" value="ECO:0007669"/>
    <property type="project" value="UniProtKB-EC"/>
</dbReference>
<evidence type="ECO:0000256" key="3">
    <source>
        <dbReference type="ARBA" id="ARBA00022679"/>
    </source>
</evidence>
<dbReference type="PANTHER" id="PTHR46390">
    <property type="entry name" value="MANNOSE-1-PHOSPHATE GUANYLYLTRANSFERASE"/>
    <property type="match status" value="1"/>
</dbReference>
<evidence type="ECO:0000256" key="7">
    <source>
        <dbReference type="ARBA" id="ARBA00047343"/>
    </source>
</evidence>
<gene>
    <name evidence="11" type="ORF">MNBD_GAMMA19-908</name>
</gene>
<dbReference type="GO" id="GO:0016853">
    <property type="term" value="F:isomerase activity"/>
    <property type="evidence" value="ECO:0007669"/>
    <property type="project" value="UniProtKB-KW"/>
</dbReference>
<dbReference type="GO" id="GO:0000271">
    <property type="term" value="P:polysaccharide biosynthetic process"/>
    <property type="evidence" value="ECO:0007669"/>
    <property type="project" value="InterPro"/>
</dbReference>
<comment type="similarity">
    <text evidence="1">Belongs to the mannose-6-phosphate isomerase type 2 family.</text>
</comment>
<feature type="domain" description="Mannose-6-phosphate isomerase type II C-terminal" evidence="9">
    <location>
        <begin position="363"/>
        <end position="477"/>
    </location>
</feature>
<dbReference type="GO" id="GO:0005525">
    <property type="term" value="F:GTP binding"/>
    <property type="evidence" value="ECO:0007669"/>
    <property type="project" value="UniProtKB-KW"/>
</dbReference>
<dbReference type="InterPro" id="IPR005835">
    <property type="entry name" value="NTP_transferase_dom"/>
</dbReference>
<name>A0A3B1B373_9ZZZZ</name>
<dbReference type="EMBL" id="UOFV01000494">
    <property type="protein sequence ID" value="VAX04750.1"/>
    <property type="molecule type" value="Genomic_DNA"/>
</dbReference>
<evidence type="ECO:0000259" key="8">
    <source>
        <dbReference type="Pfam" id="PF00483"/>
    </source>
</evidence>
<dbReference type="InterPro" id="IPR001538">
    <property type="entry name" value="Man6P_isomerase-2_C"/>
</dbReference>
<evidence type="ECO:0000259" key="9">
    <source>
        <dbReference type="Pfam" id="PF01050"/>
    </source>
</evidence>
<dbReference type="PANTHER" id="PTHR46390:SF1">
    <property type="entry name" value="MANNOSE-1-PHOSPHATE GUANYLYLTRANSFERASE"/>
    <property type="match status" value="1"/>
</dbReference>
<dbReference type="FunFam" id="3.90.550.10:FF:000046">
    <property type="entry name" value="Mannose-1-phosphate guanylyltransferase (GDP)"/>
    <property type="match status" value="1"/>
</dbReference>
<comment type="catalytic activity">
    <reaction evidence="7">
        <text>alpha-D-mannose 1-phosphate + GTP + H(+) = GDP-alpha-D-mannose + diphosphate</text>
        <dbReference type="Rhea" id="RHEA:15229"/>
        <dbReference type="ChEBI" id="CHEBI:15378"/>
        <dbReference type="ChEBI" id="CHEBI:33019"/>
        <dbReference type="ChEBI" id="CHEBI:37565"/>
        <dbReference type="ChEBI" id="CHEBI:57527"/>
        <dbReference type="ChEBI" id="CHEBI:58409"/>
        <dbReference type="EC" id="2.7.7.13"/>
    </reaction>
</comment>
<sequence>MKIQPVILSGGAGARLWPLSREQYPKQLLAFQGKSTLLQQTVQRLEGLSALVGSVAEPMIVCNEQHRFLVAEQLRAIGHEDAAILLEPEGRNTAPALTVAALAALSKDDDPVLLVMPADHVIIDSDAYHAAVKAAAELANDGALVTFGIVPTAPETGFGYIRKGSPINAAQSCRLDAFVEKPDADTARAYVESNEYLWNSGMFVMRASVWIEQLTQFQPQMVAACRQALEQAADDLDFCRLDAAAFKACPSDSIDYVVMERLGVNAGGEVLAAVVPLDAGWSDLGAWSAIWEAGESCGDGNVSKGDVLSHNCSNSLFHAEHRLVAGVGLKDILVVETADAVMVAHKDHAQDVKKIVDQLKADQRSERLVHRQVYRPWGSYEGIDSGERFQVKRIVVNPGAALSLQMHHHRAEHWIVVKGTAKVTCGDKEFLLSENQSTYIPIGEKHRLENPGTMPLEIIEVQSGSYLGEDDIVRFEDRYGRKGDGRHEVN</sequence>
<evidence type="ECO:0000256" key="4">
    <source>
        <dbReference type="ARBA" id="ARBA00022695"/>
    </source>
</evidence>
<dbReference type="InterPro" id="IPR051161">
    <property type="entry name" value="Mannose-6P_isomerase_type2"/>
</dbReference>
<protein>
    <recommendedName>
        <fullName evidence="2">mannose-1-phosphate guanylyltransferase</fullName>
        <ecNumber evidence="2">2.7.7.13</ecNumber>
    </recommendedName>
</protein>
<evidence type="ECO:0000313" key="11">
    <source>
        <dbReference type="EMBL" id="VAX04750.1"/>
    </source>
</evidence>
<feature type="domain" description="Nucleotidyl transferase" evidence="8">
    <location>
        <begin position="5"/>
        <end position="295"/>
    </location>
</feature>
<keyword evidence="3 11" id="KW-0808">Transferase</keyword>
<dbReference type="CDD" id="cd02213">
    <property type="entry name" value="cupin_PMI_typeII_C"/>
    <property type="match status" value="1"/>
</dbReference>
<keyword evidence="6" id="KW-0342">GTP-binding</keyword>
<keyword evidence="5" id="KW-0547">Nucleotide-binding</keyword>
<keyword evidence="4 11" id="KW-0548">Nucleotidyltransferase</keyword>
<dbReference type="Gene3D" id="2.60.120.10">
    <property type="entry name" value="Jelly Rolls"/>
    <property type="match status" value="1"/>
</dbReference>
<dbReference type="Pfam" id="PF01050">
    <property type="entry name" value="MannoseP_isomer"/>
    <property type="match status" value="1"/>
</dbReference>
<dbReference type="SUPFAM" id="SSF53448">
    <property type="entry name" value="Nucleotide-diphospho-sugar transferases"/>
    <property type="match status" value="1"/>
</dbReference>
<accession>A0A3B1B373</accession>
<dbReference type="SUPFAM" id="SSF51182">
    <property type="entry name" value="RmlC-like cupins"/>
    <property type="match status" value="1"/>
</dbReference>
<proteinExistence type="inferred from homology"/>
<organism evidence="11">
    <name type="scientific">hydrothermal vent metagenome</name>
    <dbReference type="NCBI Taxonomy" id="652676"/>
    <lineage>
        <taxon>unclassified sequences</taxon>
        <taxon>metagenomes</taxon>
        <taxon>ecological metagenomes</taxon>
    </lineage>
</organism>
<dbReference type="CDD" id="cd02509">
    <property type="entry name" value="GDP-M1P_Guanylyltransferase"/>
    <property type="match status" value="1"/>
</dbReference>
<dbReference type="FunFam" id="2.60.120.10:FF:000032">
    <property type="entry name" value="Mannose-1-phosphate guanylyltransferase/mannose-6-phosphate isomerase"/>
    <property type="match status" value="1"/>
</dbReference>
<dbReference type="InterPro" id="IPR029044">
    <property type="entry name" value="Nucleotide-diphossugar_trans"/>
</dbReference>
<evidence type="ECO:0000259" key="10">
    <source>
        <dbReference type="Pfam" id="PF22640"/>
    </source>
</evidence>
<keyword evidence="11" id="KW-0413">Isomerase</keyword>
<dbReference type="InterPro" id="IPR011051">
    <property type="entry name" value="RmlC_Cupin_sf"/>
</dbReference>
<dbReference type="InterPro" id="IPR049577">
    <property type="entry name" value="GMPP_N"/>
</dbReference>
<dbReference type="EC" id="2.7.7.13" evidence="2"/>
<evidence type="ECO:0000256" key="1">
    <source>
        <dbReference type="ARBA" id="ARBA00006115"/>
    </source>
</evidence>
<dbReference type="Pfam" id="PF22640">
    <property type="entry name" value="ManC_GMP_beta-helix"/>
    <property type="match status" value="1"/>
</dbReference>
<dbReference type="InterPro" id="IPR054566">
    <property type="entry name" value="ManC/GMP-like_b-helix"/>
</dbReference>
<feature type="domain" description="MannoseP isomerase/GMP-like beta-helix" evidence="10">
    <location>
        <begin position="312"/>
        <end position="359"/>
    </location>
</feature>
<evidence type="ECO:0000256" key="5">
    <source>
        <dbReference type="ARBA" id="ARBA00022741"/>
    </source>
</evidence>
<dbReference type="GO" id="GO:0009298">
    <property type="term" value="P:GDP-mannose biosynthetic process"/>
    <property type="evidence" value="ECO:0007669"/>
    <property type="project" value="TreeGrafter"/>
</dbReference>
<dbReference type="NCBIfam" id="TIGR01479">
    <property type="entry name" value="GMP_PMI"/>
    <property type="match status" value="1"/>
</dbReference>
<evidence type="ECO:0000256" key="6">
    <source>
        <dbReference type="ARBA" id="ARBA00023134"/>
    </source>
</evidence>
<dbReference type="InterPro" id="IPR006375">
    <property type="entry name" value="Man1P_GuaTrfase/Man6P_Isoase"/>
</dbReference>
<dbReference type="Pfam" id="PF00483">
    <property type="entry name" value="NTP_transferase"/>
    <property type="match status" value="1"/>
</dbReference>